<dbReference type="RefSeq" id="WP_044228358.1">
    <property type="nucleotide sequence ID" value="NZ_JBKAGJ010000004.1"/>
</dbReference>
<evidence type="ECO:0000256" key="5">
    <source>
        <dbReference type="ARBA" id="ARBA00022898"/>
    </source>
</evidence>
<dbReference type="EMBL" id="JPOS01000090">
    <property type="protein sequence ID" value="KGE85320.1"/>
    <property type="molecule type" value="Genomic_DNA"/>
</dbReference>
<sequence length="378" mass="42676">MINYAQAPSPSFLLDESRLRRNLELISSVQERAGVSVILALKGFSMWRVFPLVKQYLKGATASSLHEARLIYEEMGVRAHTYSPAYIPGELEEILKYSSHLTFNSVAEYERHAGHLAKAGHKVSVGLRVNPEYSEVETDLYNPAAPGSRLGIAPDGLGERLPEGVEGLHFHTLCESSSFDLEKVLAAFEHHFERFFPQLKWVNFGGGHLMTRQGYDIPHLIQLLQKFRERTGLEVIMEPGSAIAWETGELVTTVLDVVENRGVRTAIIDASFTAHMPDTLEMPYLPKIIGSKPEGEGLYTYRIGGVSCLAGDYKQAYHFDRPLEPGDRLVFWDMIHYTMVKTTTFNGVRHPDICIWKENGELEVVRRFGYEDFKGRLS</sequence>
<dbReference type="STRING" id="1524460.IX84_27835"/>
<dbReference type="PANTHER" id="PTHR43727">
    <property type="entry name" value="DIAMINOPIMELATE DECARBOXYLASE"/>
    <property type="match status" value="1"/>
</dbReference>
<dbReference type="AlphaFoldDB" id="A0A098RZP0"/>
<comment type="catalytic activity">
    <reaction evidence="9">
        <text>carboxyspermidine + H(+) = spermidine + CO2</text>
        <dbReference type="Rhea" id="RHEA:34095"/>
        <dbReference type="ChEBI" id="CHEBI:15378"/>
        <dbReference type="ChEBI" id="CHEBI:16526"/>
        <dbReference type="ChEBI" id="CHEBI:57834"/>
        <dbReference type="ChEBI" id="CHEBI:65072"/>
        <dbReference type="EC" id="4.1.1.96"/>
    </reaction>
</comment>
<dbReference type="SUPFAM" id="SSF51419">
    <property type="entry name" value="PLP-binding barrel"/>
    <property type="match status" value="1"/>
</dbReference>
<evidence type="ECO:0000313" key="13">
    <source>
        <dbReference type="EMBL" id="KGE85320.1"/>
    </source>
</evidence>
<dbReference type="EC" id="4.1.1.96" evidence="2"/>
<feature type="domain" description="Orn/DAP/Arg decarboxylase 2 C-terminal" evidence="12">
    <location>
        <begin position="228"/>
        <end position="334"/>
    </location>
</feature>
<keyword evidence="5" id="KW-0663">Pyridoxal phosphate</keyword>
<keyword evidence="4" id="KW-0210">Decarboxylase</keyword>
<keyword evidence="14" id="KW-1185">Reference proteome</keyword>
<evidence type="ECO:0000256" key="8">
    <source>
        <dbReference type="ARBA" id="ARBA00025802"/>
    </source>
</evidence>
<feature type="binding site" evidence="11">
    <location>
        <position position="278"/>
    </location>
    <ligand>
        <name>substrate</name>
    </ligand>
</feature>
<dbReference type="Gene3D" id="3.20.20.10">
    <property type="entry name" value="Alanine racemase"/>
    <property type="match status" value="1"/>
</dbReference>
<dbReference type="NCBIfam" id="TIGR01047">
    <property type="entry name" value="nspC"/>
    <property type="match status" value="1"/>
</dbReference>
<dbReference type="InterPro" id="IPR029066">
    <property type="entry name" value="PLP-binding_barrel"/>
</dbReference>
<dbReference type="InterPro" id="IPR005730">
    <property type="entry name" value="Nsp_de-COase"/>
</dbReference>
<dbReference type="PIRSF" id="PIRSF038941">
    <property type="entry name" value="NspC"/>
    <property type="match status" value="1"/>
</dbReference>
<dbReference type="PANTHER" id="PTHR43727:SF1">
    <property type="entry name" value="CARBOXYNORSPERMIDINE_CARBOXYSPERMIDINE DECARBOXYLASE"/>
    <property type="match status" value="1"/>
</dbReference>
<name>A0A098RZP0_9BACT</name>
<evidence type="ECO:0000256" key="1">
    <source>
        <dbReference type="ARBA" id="ARBA00001933"/>
    </source>
</evidence>
<dbReference type="InterPro" id="IPR009006">
    <property type="entry name" value="Ala_racemase/Decarboxylase_C"/>
</dbReference>
<dbReference type="GO" id="GO:0008836">
    <property type="term" value="F:diaminopimelate decarboxylase activity"/>
    <property type="evidence" value="ECO:0007669"/>
    <property type="project" value="TreeGrafter"/>
</dbReference>
<dbReference type="GO" id="GO:0045312">
    <property type="term" value="P:nor-spermidine biosynthetic process"/>
    <property type="evidence" value="ECO:0007669"/>
    <property type="project" value="InterPro"/>
</dbReference>
<keyword evidence="6" id="KW-0745">Spermidine biosynthesis</keyword>
<dbReference type="Gene3D" id="2.40.37.10">
    <property type="entry name" value="Lyase, Ornithine Decarboxylase, Chain A, domain 1"/>
    <property type="match status" value="1"/>
</dbReference>
<dbReference type="GO" id="GO:0009089">
    <property type="term" value="P:lysine biosynthetic process via diaminopimelate"/>
    <property type="evidence" value="ECO:0007669"/>
    <property type="project" value="TreeGrafter"/>
</dbReference>
<evidence type="ECO:0000313" key="14">
    <source>
        <dbReference type="Proteomes" id="UP000029736"/>
    </source>
</evidence>
<accession>A0A098RZP0</accession>
<protein>
    <recommendedName>
        <fullName evidence="3">Carboxynorspermidine/carboxyspermidine decarboxylase</fullName>
        <ecNumber evidence="2">4.1.1.96</ecNumber>
    </recommendedName>
</protein>
<dbReference type="FunFam" id="3.20.20.10:FF:000012">
    <property type="entry name" value="Carboxynorspermidine/carboxyspermidine decarboxylase"/>
    <property type="match status" value="1"/>
</dbReference>
<evidence type="ECO:0000256" key="4">
    <source>
        <dbReference type="ARBA" id="ARBA00022793"/>
    </source>
</evidence>
<dbReference type="Pfam" id="PF00278">
    <property type="entry name" value="Orn_DAP_Arg_deC"/>
    <property type="match status" value="1"/>
</dbReference>
<evidence type="ECO:0000259" key="12">
    <source>
        <dbReference type="Pfam" id="PF00278"/>
    </source>
</evidence>
<evidence type="ECO:0000256" key="10">
    <source>
        <dbReference type="ARBA" id="ARBA00047389"/>
    </source>
</evidence>
<evidence type="ECO:0000256" key="6">
    <source>
        <dbReference type="ARBA" id="ARBA00023066"/>
    </source>
</evidence>
<proteinExistence type="inferred from homology"/>
<dbReference type="OrthoDB" id="9804410at2"/>
<comment type="similarity">
    <text evidence="8">Belongs to the Orn/Lys/Arg decarboxylase class-II family. NspC subfamily.</text>
</comment>
<dbReference type="GO" id="GO:0008295">
    <property type="term" value="P:spermidine biosynthetic process"/>
    <property type="evidence" value="ECO:0007669"/>
    <property type="project" value="UniProtKB-KW"/>
</dbReference>
<evidence type="ECO:0000256" key="2">
    <source>
        <dbReference type="ARBA" id="ARBA00012259"/>
    </source>
</evidence>
<reference evidence="13 14" key="1">
    <citation type="journal article" date="2014" name="Int. J. Syst. Evol. Microbiol.">
        <title>Phaeodactylibacter xiamenensis gen. nov., sp. nov., a member of the family Saprospiraceae isolated from the marine alga Phaeodactylum tricornutum.</title>
        <authorList>
            <person name="Chen Z.Jr."/>
            <person name="Lei X."/>
            <person name="Lai Q."/>
            <person name="Li Y."/>
            <person name="Zhang B."/>
            <person name="Zhang J."/>
            <person name="Zhang H."/>
            <person name="Yang L."/>
            <person name="Zheng W."/>
            <person name="Tian Y."/>
            <person name="Yu Z."/>
            <person name="Xu H.Jr."/>
            <person name="Zheng T."/>
        </authorList>
    </citation>
    <scope>NUCLEOTIDE SEQUENCE [LARGE SCALE GENOMIC DNA]</scope>
    <source>
        <strain evidence="13 14">KD52</strain>
    </source>
</reference>
<dbReference type="InterPro" id="IPR022643">
    <property type="entry name" value="De-COase2_C"/>
</dbReference>
<organism evidence="13 14">
    <name type="scientific">Phaeodactylibacter xiamenensis</name>
    <dbReference type="NCBI Taxonomy" id="1524460"/>
    <lineage>
        <taxon>Bacteria</taxon>
        <taxon>Pseudomonadati</taxon>
        <taxon>Bacteroidota</taxon>
        <taxon>Saprospiria</taxon>
        <taxon>Saprospirales</taxon>
        <taxon>Haliscomenobacteraceae</taxon>
        <taxon>Phaeodactylibacter</taxon>
    </lineage>
</organism>
<evidence type="ECO:0000256" key="11">
    <source>
        <dbReference type="PIRSR" id="PIRSR038941-1"/>
    </source>
</evidence>
<comment type="cofactor">
    <cofactor evidence="1">
        <name>pyridoxal 5'-phosphate</name>
        <dbReference type="ChEBI" id="CHEBI:597326"/>
    </cofactor>
</comment>
<comment type="caution">
    <text evidence="13">The sequence shown here is derived from an EMBL/GenBank/DDBJ whole genome shotgun (WGS) entry which is preliminary data.</text>
</comment>
<evidence type="ECO:0000256" key="9">
    <source>
        <dbReference type="ARBA" id="ARBA00047351"/>
    </source>
</evidence>
<evidence type="ECO:0000256" key="3">
    <source>
        <dbReference type="ARBA" id="ARBA00013633"/>
    </source>
</evidence>
<dbReference type="SUPFAM" id="SSF50621">
    <property type="entry name" value="Alanine racemase C-terminal domain-like"/>
    <property type="match status" value="1"/>
</dbReference>
<dbReference type="CDD" id="cd06829">
    <property type="entry name" value="PLPDE_III_CANSDC"/>
    <property type="match status" value="1"/>
</dbReference>
<comment type="catalytic activity">
    <reaction evidence="10">
        <text>carboxynorspermidine + H(+) = norspermidine + CO2</text>
        <dbReference type="Rhea" id="RHEA:34099"/>
        <dbReference type="ChEBI" id="CHEBI:15378"/>
        <dbReference type="ChEBI" id="CHEBI:16526"/>
        <dbReference type="ChEBI" id="CHEBI:57920"/>
        <dbReference type="ChEBI" id="CHEBI:65070"/>
        <dbReference type="EC" id="4.1.1.96"/>
    </reaction>
</comment>
<keyword evidence="7" id="KW-0456">Lyase</keyword>
<dbReference type="Proteomes" id="UP000029736">
    <property type="component" value="Unassembled WGS sequence"/>
</dbReference>
<evidence type="ECO:0000256" key="7">
    <source>
        <dbReference type="ARBA" id="ARBA00023239"/>
    </source>
</evidence>
<gene>
    <name evidence="13" type="ORF">IX84_27835</name>
</gene>